<accession>A0A835V690</accession>
<dbReference type="EMBL" id="JADCNL010000004">
    <property type="protein sequence ID" value="KAG0485214.1"/>
    <property type="molecule type" value="Genomic_DNA"/>
</dbReference>
<dbReference type="Proteomes" id="UP000636800">
    <property type="component" value="Unassembled WGS sequence"/>
</dbReference>
<protein>
    <submittedName>
        <fullName evidence="2">Uncharacterized protein</fullName>
    </submittedName>
</protein>
<evidence type="ECO:0000313" key="4">
    <source>
        <dbReference type="Proteomes" id="UP000639772"/>
    </source>
</evidence>
<dbReference type="EMBL" id="JADCNM010000004">
    <property type="protein sequence ID" value="KAG0486952.1"/>
    <property type="molecule type" value="Genomic_DNA"/>
</dbReference>
<evidence type="ECO:0000313" key="2">
    <source>
        <dbReference type="EMBL" id="KAG0486952.1"/>
    </source>
</evidence>
<dbReference type="Proteomes" id="UP000639772">
    <property type="component" value="Unassembled WGS sequence"/>
</dbReference>
<dbReference type="AlphaFoldDB" id="A0A835V690"/>
<comment type="caution">
    <text evidence="2">The sequence shown here is derived from an EMBL/GenBank/DDBJ whole genome shotgun (WGS) entry which is preliminary data.</text>
</comment>
<name>A0A835V690_VANPL</name>
<gene>
    <name evidence="2" type="ORF">HPP92_009047</name>
    <name evidence="1" type="ORF">HPP92_009293</name>
</gene>
<evidence type="ECO:0000313" key="1">
    <source>
        <dbReference type="EMBL" id="KAG0485214.1"/>
    </source>
</evidence>
<sequence>MWNLCVLCQWKLTSVRVRQVDIVVSIHSLLSKTWHKKVQWYLEYEATVHAGIIKYNHVLCLKAYRITMENKNHAIRQPNLKLICERLASEGACNELISNEKLKNQATFELDSLFDEIRPAIEEYEKDSQDNVSTTVAEKWIEASCNKLKAEFNLYASIIKNISCTPRRPRTEANPQGRVIEIYGQEASGKITLALHFN</sequence>
<organism evidence="2 4">
    <name type="scientific">Vanilla planifolia</name>
    <name type="common">Vanilla</name>
    <dbReference type="NCBI Taxonomy" id="51239"/>
    <lineage>
        <taxon>Eukaryota</taxon>
        <taxon>Viridiplantae</taxon>
        <taxon>Streptophyta</taxon>
        <taxon>Embryophyta</taxon>
        <taxon>Tracheophyta</taxon>
        <taxon>Spermatophyta</taxon>
        <taxon>Magnoliopsida</taxon>
        <taxon>Liliopsida</taxon>
        <taxon>Asparagales</taxon>
        <taxon>Orchidaceae</taxon>
        <taxon>Vanilloideae</taxon>
        <taxon>Vanilleae</taxon>
        <taxon>Vanilla</taxon>
    </lineage>
</organism>
<evidence type="ECO:0000313" key="3">
    <source>
        <dbReference type="Proteomes" id="UP000636800"/>
    </source>
</evidence>
<keyword evidence="3" id="KW-1185">Reference proteome</keyword>
<reference evidence="3 4" key="1">
    <citation type="journal article" date="2020" name="Nat. Food">
        <title>A phased Vanilla planifolia genome enables genetic improvement of flavour and production.</title>
        <authorList>
            <person name="Hasing T."/>
            <person name="Tang H."/>
            <person name="Brym M."/>
            <person name="Khazi F."/>
            <person name="Huang T."/>
            <person name="Chambers A.H."/>
        </authorList>
    </citation>
    <scope>NUCLEOTIDE SEQUENCE [LARGE SCALE GENOMIC DNA]</scope>
    <source>
        <tissue evidence="2">Leaf</tissue>
    </source>
</reference>
<proteinExistence type="predicted"/>
<dbReference type="OrthoDB" id="2422440at2759"/>